<comment type="caution">
    <text evidence="14">The sequence shown here is derived from an EMBL/GenBank/DDBJ whole genome shotgun (WGS) entry which is preliminary data.</text>
</comment>
<sequence length="300" mass="32865">MNVVVIGAGAVGMLTTSFLAEAGIHVTVAVRRPEQAQELNKVGLRRVNFDGTKTRSKVVATTSLSTLPHQNLAVIAVKYGQLHTIYEELSALPKDIPLLFMQNGLAHYEEALKLQQETIAFSSIAFGAQVENNTTVLHRGQGMCKIAIARGDKTLFLRLQQMVNPAFPITLAQNAERMLFEKAVLNSLINPLTSILQVKNGELLTNKQTFLLVQTLYKELIDAFPGLESTVPFSDVVALCEKTAANTSSMLADRLNGRKSEIDTIVGAVLRKALNNGHTLPTLRTFYHQVLAIEESGERN</sequence>
<proteinExistence type="inferred from homology"/>
<dbReference type="SUPFAM" id="SSF48179">
    <property type="entry name" value="6-phosphogluconate dehydrogenase C-terminal domain-like"/>
    <property type="match status" value="1"/>
</dbReference>
<keyword evidence="15" id="KW-1185">Reference proteome</keyword>
<dbReference type="InterPro" id="IPR036291">
    <property type="entry name" value="NAD(P)-bd_dom_sf"/>
</dbReference>
<dbReference type="Pfam" id="PF02558">
    <property type="entry name" value="ApbA"/>
    <property type="match status" value="1"/>
</dbReference>
<evidence type="ECO:0000256" key="9">
    <source>
        <dbReference type="ARBA" id="ARBA00032024"/>
    </source>
</evidence>
<evidence type="ECO:0000256" key="7">
    <source>
        <dbReference type="ARBA" id="ARBA00022857"/>
    </source>
</evidence>
<comment type="function">
    <text evidence="1 11">Catalyzes the NADPH-dependent reduction of ketopantoate into pantoic acid.</text>
</comment>
<dbReference type="PANTHER" id="PTHR43765">
    <property type="entry name" value="2-DEHYDROPANTOATE 2-REDUCTASE-RELATED"/>
    <property type="match status" value="1"/>
</dbReference>
<dbReference type="InterPro" id="IPR013328">
    <property type="entry name" value="6PGD_dom2"/>
</dbReference>
<evidence type="ECO:0000256" key="8">
    <source>
        <dbReference type="ARBA" id="ARBA00023002"/>
    </source>
</evidence>
<dbReference type="Gene3D" id="1.10.1040.10">
    <property type="entry name" value="N-(1-d-carboxylethyl)-l-norvaline Dehydrogenase, domain 2"/>
    <property type="match status" value="1"/>
</dbReference>
<keyword evidence="8 11" id="KW-0560">Oxidoreductase</keyword>
<evidence type="ECO:0000313" key="15">
    <source>
        <dbReference type="Proteomes" id="UP000050668"/>
    </source>
</evidence>
<comment type="catalytic activity">
    <reaction evidence="10 11">
        <text>(R)-pantoate + NADP(+) = 2-dehydropantoate + NADPH + H(+)</text>
        <dbReference type="Rhea" id="RHEA:16233"/>
        <dbReference type="ChEBI" id="CHEBI:11561"/>
        <dbReference type="ChEBI" id="CHEBI:15378"/>
        <dbReference type="ChEBI" id="CHEBI:15980"/>
        <dbReference type="ChEBI" id="CHEBI:57783"/>
        <dbReference type="ChEBI" id="CHEBI:58349"/>
        <dbReference type="EC" id="1.1.1.169"/>
    </reaction>
</comment>
<keyword evidence="7 11" id="KW-0521">NADP</keyword>
<dbReference type="SUPFAM" id="SSF51735">
    <property type="entry name" value="NAD(P)-binding Rossmann-fold domains"/>
    <property type="match status" value="1"/>
</dbReference>
<evidence type="ECO:0000256" key="3">
    <source>
        <dbReference type="ARBA" id="ARBA00007870"/>
    </source>
</evidence>
<evidence type="ECO:0000313" key="14">
    <source>
        <dbReference type="EMBL" id="KOS69582.1"/>
    </source>
</evidence>
<evidence type="ECO:0000256" key="1">
    <source>
        <dbReference type="ARBA" id="ARBA00002919"/>
    </source>
</evidence>
<evidence type="ECO:0000256" key="2">
    <source>
        <dbReference type="ARBA" id="ARBA00004994"/>
    </source>
</evidence>
<dbReference type="InterPro" id="IPR008927">
    <property type="entry name" value="6-PGluconate_DH-like_C_sf"/>
</dbReference>
<evidence type="ECO:0000256" key="10">
    <source>
        <dbReference type="ARBA" id="ARBA00048793"/>
    </source>
</evidence>
<gene>
    <name evidence="14" type="ORF">AEA09_14045</name>
</gene>
<dbReference type="InterPro" id="IPR013752">
    <property type="entry name" value="KPA_reductase"/>
</dbReference>
<keyword evidence="6 11" id="KW-0566">Pantothenate biosynthesis</keyword>
<organism evidence="14 15">
    <name type="scientific">Lysinibacillus contaminans</name>
    <dbReference type="NCBI Taxonomy" id="1293441"/>
    <lineage>
        <taxon>Bacteria</taxon>
        <taxon>Bacillati</taxon>
        <taxon>Bacillota</taxon>
        <taxon>Bacilli</taxon>
        <taxon>Bacillales</taxon>
        <taxon>Bacillaceae</taxon>
        <taxon>Lysinibacillus</taxon>
    </lineage>
</organism>
<dbReference type="InterPro" id="IPR050838">
    <property type="entry name" value="Ketopantoate_reductase"/>
</dbReference>
<dbReference type="InterPro" id="IPR003710">
    <property type="entry name" value="ApbA"/>
</dbReference>
<dbReference type="PANTHER" id="PTHR43765:SF2">
    <property type="entry name" value="2-DEHYDROPANTOATE 2-REDUCTASE"/>
    <property type="match status" value="1"/>
</dbReference>
<dbReference type="EC" id="1.1.1.169" evidence="4 11"/>
<dbReference type="Gene3D" id="3.40.50.720">
    <property type="entry name" value="NAD(P)-binding Rossmann-like Domain"/>
    <property type="match status" value="1"/>
</dbReference>
<evidence type="ECO:0000256" key="6">
    <source>
        <dbReference type="ARBA" id="ARBA00022655"/>
    </source>
</evidence>
<reference evidence="15" key="1">
    <citation type="submission" date="2015-07" db="EMBL/GenBank/DDBJ databases">
        <title>Fjat-14205 dsm 2895.</title>
        <authorList>
            <person name="Liu B."/>
            <person name="Wang J."/>
            <person name="Zhu Y."/>
            <person name="Liu G."/>
            <person name="Chen Q."/>
            <person name="Chen Z."/>
            <person name="Lan J."/>
            <person name="Che J."/>
            <person name="Ge C."/>
            <person name="Shi H."/>
            <person name="Pan Z."/>
            <person name="Liu X."/>
        </authorList>
    </citation>
    <scope>NUCLEOTIDE SEQUENCE [LARGE SCALE GENOMIC DNA]</scope>
    <source>
        <strain evidence="15">DSM 25560</strain>
    </source>
</reference>
<evidence type="ECO:0000259" key="12">
    <source>
        <dbReference type="Pfam" id="PF02558"/>
    </source>
</evidence>
<protein>
    <recommendedName>
        <fullName evidence="5 11">2-dehydropantoate 2-reductase</fullName>
        <ecNumber evidence="4 11">1.1.1.169</ecNumber>
    </recommendedName>
    <alternativeName>
        <fullName evidence="9 11">Ketopantoate reductase</fullName>
    </alternativeName>
</protein>
<evidence type="ECO:0000256" key="5">
    <source>
        <dbReference type="ARBA" id="ARBA00019465"/>
    </source>
</evidence>
<dbReference type="Pfam" id="PF08546">
    <property type="entry name" value="ApbA_C"/>
    <property type="match status" value="1"/>
</dbReference>
<dbReference type="InterPro" id="IPR013332">
    <property type="entry name" value="KPR_N"/>
</dbReference>
<evidence type="ECO:0000259" key="13">
    <source>
        <dbReference type="Pfam" id="PF08546"/>
    </source>
</evidence>
<comment type="similarity">
    <text evidence="3 11">Belongs to the ketopantoate reductase family.</text>
</comment>
<dbReference type="EMBL" id="LGRV01000003">
    <property type="protein sequence ID" value="KOS69582.1"/>
    <property type="molecule type" value="Genomic_DNA"/>
</dbReference>
<comment type="pathway">
    <text evidence="2 11">Cofactor biosynthesis; (R)-pantothenate biosynthesis; (R)-pantoate from 3-methyl-2-oxobutanoate: step 2/2.</text>
</comment>
<dbReference type="Proteomes" id="UP000050668">
    <property type="component" value="Unassembled WGS sequence"/>
</dbReference>
<name>A0ABR5K4C8_9BACI</name>
<dbReference type="NCBIfam" id="TIGR00745">
    <property type="entry name" value="apbA_panE"/>
    <property type="match status" value="1"/>
</dbReference>
<feature type="domain" description="Ketopantoate reductase N-terminal" evidence="12">
    <location>
        <begin position="3"/>
        <end position="147"/>
    </location>
</feature>
<feature type="domain" description="Ketopantoate reductase C-terminal" evidence="13">
    <location>
        <begin position="176"/>
        <end position="293"/>
    </location>
</feature>
<evidence type="ECO:0000256" key="4">
    <source>
        <dbReference type="ARBA" id="ARBA00013014"/>
    </source>
</evidence>
<accession>A0ABR5K4C8</accession>
<evidence type="ECO:0000256" key="11">
    <source>
        <dbReference type="RuleBase" id="RU362068"/>
    </source>
</evidence>